<dbReference type="Proteomes" id="UP001301958">
    <property type="component" value="Unassembled WGS sequence"/>
</dbReference>
<dbReference type="PROSITE" id="PS50048">
    <property type="entry name" value="ZN2_CY6_FUNGAL_2"/>
    <property type="match status" value="1"/>
</dbReference>
<evidence type="ECO:0000259" key="3">
    <source>
        <dbReference type="PROSITE" id="PS50048"/>
    </source>
</evidence>
<dbReference type="EMBL" id="MU865640">
    <property type="protein sequence ID" value="KAK4220791.1"/>
    <property type="molecule type" value="Genomic_DNA"/>
</dbReference>
<proteinExistence type="predicted"/>
<dbReference type="InterPro" id="IPR036864">
    <property type="entry name" value="Zn2-C6_fun-type_DNA-bd_sf"/>
</dbReference>
<feature type="compositionally biased region" description="Basic and acidic residues" evidence="2">
    <location>
        <begin position="114"/>
        <end position="125"/>
    </location>
</feature>
<dbReference type="PROSITE" id="PS00463">
    <property type="entry name" value="ZN2_CY6_FUNGAL_1"/>
    <property type="match status" value="1"/>
</dbReference>
<dbReference type="CDD" id="cd00067">
    <property type="entry name" value="GAL4"/>
    <property type="match status" value="1"/>
</dbReference>
<evidence type="ECO:0000256" key="2">
    <source>
        <dbReference type="SAM" id="MobiDB-lite"/>
    </source>
</evidence>
<evidence type="ECO:0000313" key="5">
    <source>
        <dbReference type="Proteomes" id="UP001301958"/>
    </source>
</evidence>
<feature type="region of interest" description="Disordered" evidence="2">
    <location>
        <begin position="72"/>
        <end position="133"/>
    </location>
</feature>
<dbReference type="Pfam" id="PF00172">
    <property type="entry name" value="Zn_clus"/>
    <property type="match status" value="1"/>
</dbReference>
<sequence length="467" mass="51318">MFGTLHVMDDVRKPVPLQFVENRDLSSAFSRNSRDRPHVSCEFCRARKVRCSGEHTGCNRCKAVGAECRYPPREPRRKAAQGDGKMRRQSSSQGPGSGDDKPSSKNANLQKPQQQRDRTPAKEQENPSSANSPQIFDWEQMMESQYSYQNPIDGSFENNLAPSCSQNQSVKDGLDQWLDMNQILDTSLPSSSRVADNLDFFDPTMIDPCMVNDNMEYASQFGSFKTFDPPSSDCNSPGPDQGTKDLLMSGMSGALYPFTQLSEPAPSESSGCTSTSSGNRSRHSTVGTSPSYTSNPSSRGPSCSCLQLAACLVEDLSAKAAASDRADIDVLLGDFRSGLAQCSAIINCERCVTARENNMLLAMAAKYMSTICECVAVCYAEMRRTQQGSSSSNPDEIRFSTYLIENNRERIQVLGCLVNVQINEFAQMVARLKSRPGVRRGHLMLLTEAGNKVNTLQAILRFRGGDV</sequence>
<organism evidence="4 5">
    <name type="scientific">Podospora fimiseda</name>
    <dbReference type="NCBI Taxonomy" id="252190"/>
    <lineage>
        <taxon>Eukaryota</taxon>
        <taxon>Fungi</taxon>
        <taxon>Dikarya</taxon>
        <taxon>Ascomycota</taxon>
        <taxon>Pezizomycotina</taxon>
        <taxon>Sordariomycetes</taxon>
        <taxon>Sordariomycetidae</taxon>
        <taxon>Sordariales</taxon>
        <taxon>Podosporaceae</taxon>
        <taxon>Podospora</taxon>
    </lineage>
</organism>
<evidence type="ECO:0000313" key="4">
    <source>
        <dbReference type="EMBL" id="KAK4220791.1"/>
    </source>
</evidence>
<dbReference type="GO" id="GO:0008270">
    <property type="term" value="F:zinc ion binding"/>
    <property type="evidence" value="ECO:0007669"/>
    <property type="project" value="InterPro"/>
</dbReference>
<gene>
    <name evidence="4" type="ORF">QBC38DRAFT_493430</name>
</gene>
<accession>A0AAN7BCK4</accession>
<feature type="compositionally biased region" description="Polar residues" evidence="2">
    <location>
        <begin position="284"/>
        <end position="298"/>
    </location>
</feature>
<dbReference type="SUPFAM" id="SSF57701">
    <property type="entry name" value="Zn2/Cys6 DNA-binding domain"/>
    <property type="match status" value="1"/>
</dbReference>
<dbReference type="AlphaFoldDB" id="A0AAN7BCK4"/>
<evidence type="ECO:0000256" key="1">
    <source>
        <dbReference type="ARBA" id="ARBA00023242"/>
    </source>
</evidence>
<keyword evidence="1" id="KW-0539">Nucleus</keyword>
<reference evidence="4" key="1">
    <citation type="journal article" date="2023" name="Mol. Phylogenet. Evol.">
        <title>Genome-scale phylogeny and comparative genomics of the fungal order Sordariales.</title>
        <authorList>
            <person name="Hensen N."/>
            <person name="Bonometti L."/>
            <person name="Westerberg I."/>
            <person name="Brannstrom I.O."/>
            <person name="Guillou S."/>
            <person name="Cros-Aarteil S."/>
            <person name="Calhoun S."/>
            <person name="Haridas S."/>
            <person name="Kuo A."/>
            <person name="Mondo S."/>
            <person name="Pangilinan J."/>
            <person name="Riley R."/>
            <person name="LaButti K."/>
            <person name="Andreopoulos B."/>
            <person name="Lipzen A."/>
            <person name="Chen C."/>
            <person name="Yan M."/>
            <person name="Daum C."/>
            <person name="Ng V."/>
            <person name="Clum A."/>
            <person name="Steindorff A."/>
            <person name="Ohm R.A."/>
            <person name="Martin F."/>
            <person name="Silar P."/>
            <person name="Natvig D.O."/>
            <person name="Lalanne C."/>
            <person name="Gautier V."/>
            <person name="Ament-Velasquez S.L."/>
            <person name="Kruys A."/>
            <person name="Hutchinson M.I."/>
            <person name="Powell A.J."/>
            <person name="Barry K."/>
            <person name="Miller A.N."/>
            <person name="Grigoriev I.V."/>
            <person name="Debuchy R."/>
            <person name="Gladieux P."/>
            <person name="Hiltunen Thoren M."/>
            <person name="Johannesson H."/>
        </authorList>
    </citation>
    <scope>NUCLEOTIDE SEQUENCE</scope>
    <source>
        <strain evidence="4">CBS 990.96</strain>
    </source>
</reference>
<dbReference type="Gene3D" id="4.10.240.10">
    <property type="entry name" value="Zn(2)-C6 fungal-type DNA-binding domain"/>
    <property type="match status" value="1"/>
</dbReference>
<protein>
    <recommendedName>
        <fullName evidence="3">Zn(2)-C6 fungal-type domain-containing protein</fullName>
    </recommendedName>
</protein>
<dbReference type="GO" id="GO:0000981">
    <property type="term" value="F:DNA-binding transcription factor activity, RNA polymerase II-specific"/>
    <property type="evidence" value="ECO:0007669"/>
    <property type="project" value="InterPro"/>
</dbReference>
<feature type="domain" description="Zn(2)-C6 fungal-type" evidence="3">
    <location>
        <begin position="40"/>
        <end position="70"/>
    </location>
</feature>
<keyword evidence="5" id="KW-1185">Reference proteome</keyword>
<dbReference type="InterPro" id="IPR001138">
    <property type="entry name" value="Zn2Cys6_DnaBD"/>
</dbReference>
<name>A0AAN7BCK4_9PEZI</name>
<reference evidence="4" key="2">
    <citation type="submission" date="2023-05" db="EMBL/GenBank/DDBJ databases">
        <authorList>
            <consortium name="Lawrence Berkeley National Laboratory"/>
            <person name="Steindorff A."/>
            <person name="Hensen N."/>
            <person name="Bonometti L."/>
            <person name="Westerberg I."/>
            <person name="Brannstrom I.O."/>
            <person name="Guillou S."/>
            <person name="Cros-Aarteil S."/>
            <person name="Calhoun S."/>
            <person name="Haridas S."/>
            <person name="Kuo A."/>
            <person name="Mondo S."/>
            <person name="Pangilinan J."/>
            <person name="Riley R."/>
            <person name="Labutti K."/>
            <person name="Andreopoulos B."/>
            <person name="Lipzen A."/>
            <person name="Chen C."/>
            <person name="Yanf M."/>
            <person name="Daum C."/>
            <person name="Ng V."/>
            <person name="Clum A."/>
            <person name="Ohm R."/>
            <person name="Martin F."/>
            <person name="Silar P."/>
            <person name="Natvig D."/>
            <person name="Lalanne C."/>
            <person name="Gautier V."/>
            <person name="Ament-Velasquez S.L."/>
            <person name="Kruys A."/>
            <person name="Hutchinson M.I."/>
            <person name="Powell A.J."/>
            <person name="Barry K."/>
            <person name="Miller A.N."/>
            <person name="Grigoriev I.V."/>
            <person name="Debuchy R."/>
            <person name="Gladieux P."/>
            <person name="Thoren M.H."/>
            <person name="Johannesson H."/>
        </authorList>
    </citation>
    <scope>NUCLEOTIDE SEQUENCE</scope>
    <source>
        <strain evidence="4">CBS 990.96</strain>
    </source>
</reference>
<feature type="region of interest" description="Disordered" evidence="2">
    <location>
        <begin position="258"/>
        <end position="298"/>
    </location>
</feature>
<feature type="compositionally biased region" description="Low complexity" evidence="2">
    <location>
        <begin position="267"/>
        <end position="279"/>
    </location>
</feature>
<comment type="caution">
    <text evidence="4">The sequence shown here is derived from an EMBL/GenBank/DDBJ whole genome shotgun (WGS) entry which is preliminary data.</text>
</comment>
<dbReference type="SMART" id="SM00066">
    <property type="entry name" value="GAL4"/>
    <property type="match status" value="1"/>
</dbReference>